<proteinExistence type="predicted"/>
<gene>
    <name evidence="2" type="ORF">PAT3040_05736</name>
</gene>
<evidence type="ECO:0000313" key="2">
    <source>
        <dbReference type="EMBL" id="GBG10962.1"/>
    </source>
</evidence>
<dbReference type="InterPro" id="IPR014284">
    <property type="entry name" value="RNA_pol_sigma-70_dom"/>
</dbReference>
<dbReference type="NCBIfam" id="TIGR02937">
    <property type="entry name" value="sigma70-ECF"/>
    <property type="match status" value="1"/>
</dbReference>
<dbReference type="GO" id="GO:0006352">
    <property type="term" value="P:DNA-templated transcription initiation"/>
    <property type="evidence" value="ECO:0007669"/>
    <property type="project" value="InterPro"/>
</dbReference>
<keyword evidence="3" id="KW-1185">Reference proteome</keyword>
<dbReference type="AlphaFoldDB" id="A0A2R5EW82"/>
<dbReference type="InterPro" id="IPR013249">
    <property type="entry name" value="RNA_pol_sigma70_r4_t2"/>
</dbReference>
<dbReference type="GO" id="GO:0003677">
    <property type="term" value="F:DNA binding"/>
    <property type="evidence" value="ECO:0007669"/>
    <property type="project" value="InterPro"/>
</dbReference>
<protein>
    <submittedName>
        <fullName evidence="2">Putative RNA polymerase subunit sigma-24</fullName>
    </submittedName>
</protein>
<comment type="caution">
    <text evidence="2">The sequence shown here is derived from an EMBL/GenBank/DDBJ whole genome shotgun (WGS) entry which is preliminary data.</text>
</comment>
<evidence type="ECO:0000313" key="3">
    <source>
        <dbReference type="Proteomes" id="UP000245202"/>
    </source>
</evidence>
<dbReference type="Pfam" id="PF08281">
    <property type="entry name" value="Sigma70_r4_2"/>
    <property type="match status" value="1"/>
</dbReference>
<reference evidence="2 3" key="1">
    <citation type="submission" date="2017-08" db="EMBL/GenBank/DDBJ databases">
        <title>Substantial Increase in Enzyme Production by Combined Drug-Resistance Mutations in Paenibacillus agaridevorans.</title>
        <authorList>
            <person name="Tanaka Y."/>
            <person name="Funane K."/>
            <person name="Hosaka T."/>
            <person name="Shiwa Y."/>
            <person name="Fujita N."/>
            <person name="Miyazaki T."/>
            <person name="Yoshikawa H."/>
            <person name="Murakami K."/>
            <person name="Kasahara K."/>
            <person name="Inaoka T."/>
            <person name="Hiraga Y."/>
            <person name="Ochi K."/>
        </authorList>
    </citation>
    <scope>NUCLEOTIDE SEQUENCE [LARGE SCALE GENOMIC DNA]</scope>
    <source>
        <strain evidence="2 3">T-3040</strain>
    </source>
</reference>
<dbReference type="InterPro" id="IPR036388">
    <property type="entry name" value="WH-like_DNA-bd_sf"/>
</dbReference>
<evidence type="ECO:0000259" key="1">
    <source>
        <dbReference type="Pfam" id="PF08281"/>
    </source>
</evidence>
<dbReference type="Gene3D" id="1.10.10.10">
    <property type="entry name" value="Winged helix-like DNA-binding domain superfamily/Winged helix DNA-binding domain"/>
    <property type="match status" value="1"/>
</dbReference>
<sequence>METCAGHLIGLDYARHVDIRIDIGSALEKLDERDRHMISLRFFVGCTLAEIAVITGMRESAVKNRLYRGLQKLRKELKEWGDIAVRTIQDMVDIVDANGNAANSEEMEHVYRDLFGKLKGSVEELVKKFKHRPSEKVVIEIYPDLPAFHQATGEPGAPDWFMGTFEGNTLKIVSPLNPGPAHSYHSILQSTVHLYAMWLVKDINASAPKWICQGVGGYESKQMSPDFIIDSVKDTIVRGIVPTFRELNEDSFRFEEMKGFQFTYLIVQFIVERYGMDALNRLVRDAEQFNEALGCSESELHGQWVTHLKKAAS</sequence>
<dbReference type="InterPro" id="IPR013324">
    <property type="entry name" value="RNA_pol_sigma_r3/r4-like"/>
</dbReference>
<name>A0A2R5EW82_9BACL</name>
<dbReference type="EMBL" id="BDQX01000362">
    <property type="protein sequence ID" value="GBG10962.1"/>
    <property type="molecule type" value="Genomic_DNA"/>
</dbReference>
<feature type="domain" description="RNA polymerase sigma factor 70 region 4 type 2" evidence="1">
    <location>
        <begin position="22"/>
        <end position="73"/>
    </location>
</feature>
<dbReference type="GO" id="GO:0016987">
    <property type="term" value="F:sigma factor activity"/>
    <property type="evidence" value="ECO:0007669"/>
    <property type="project" value="InterPro"/>
</dbReference>
<dbReference type="SUPFAM" id="SSF88659">
    <property type="entry name" value="Sigma3 and sigma4 domains of RNA polymerase sigma factors"/>
    <property type="match status" value="1"/>
</dbReference>
<dbReference type="Proteomes" id="UP000245202">
    <property type="component" value="Unassembled WGS sequence"/>
</dbReference>
<dbReference type="CDD" id="cd06171">
    <property type="entry name" value="Sigma70_r4"/>
    <property type="match status" value="1"/>
</dbReference>
<accession>A0A2R5EW82</accession>
<organism evidence="2 3">
    <name type="scientific">Paenibacillus agaridevorans</name>
    <dbReference type="NCBI Taxonomy" id="171404"/>
    <lineage>
        <taxon>Bacteria</taxon>
        <taxon>Bacillati</taxon>
        <taxon>Bacillota</taxon>
        <taxon>Bacilli</taxon>
        <taxon>Bacillales</taxon>
        <taxon>Paenibacillaceae</taxon>
        <taxon>Paenibacillus</taxon>
    </lineage>
</organism>